<evidence type="ECO:0000256" key="1">
    <source>
        <dbReference type="ARBA" id="ARBA00022771"/>
    </source>
</evidence>
<dbReference type="Gene3D" id="3.30.40.10">
    <property type="entry name" value="Zinc/RING finger domain, C3HC4 (zinc finger)"/>
    <property type="match status" value="1"/>
</dbReference>
<keyword evidence="2" id="KW-0862">Zinc</keyword>
<comment type="caution">
    <text evidence="6">The sequence shown here is derived from an EMBL/GenBank/DDBJ whole genome shotgun (WGS) entry which is preliminary data.</text>
</comment>
<sequence length="297" mass="34472">ICIENLITAPLKSEDEIESNKKCKLDVSTAPCGHVFHTACLSQWVHHHHHCPQCRHPTSVTSMIKLYLSEEQEVKTPRGGLNSKLVEGAASLEQTTQGEYHTEAEDHKVIQDVLQCQLEDLESHLQRARKSLNLMEDQLQERVIELSALEIKLIRGQDREESLHQTIHQRDARIRELELKETTIKNNWDEEKKNLGSQCALLTKRNSELLQKIYKFREDERRKDLDLRGQTQNIEYLTVKNAQSESDLQSKNDIIIELQTQLENSHRFESYSVYESVDRDQTQPKGSCWSNCCRCVK</sequence>
<evidence type="ECO:0000256" key="3">
    <source>
        <dbReference type="PROSITE-ProRule" id="PRU00175"/>
    </source>
</evidence>
<dbReference type="AlphaFoldDB" id="A0A553P3R8"/>
<evidence type="ECO:0000313" key="7">
    <source>
        <dbReference type="Proteomes" id="UP000318571"/>
    </source>
</evidence>
<evidence type="ECO:0000256" key="2">
    <source>
        <dbReference type="ARBA" id="ARBA00022833"/>
    </source>
</evidence>
<dbReference type="InterPro" id="IPR001841">
    <property type="entry name" value="Znf_RING"/>
</dbReference>
<evidence type="ECO:0000313" key="6">
    <source>
        <dbReference type="EMBL" id="TRY72282.1"/>
    </source>
</evidence>
<protein>
    <recommendedName>
        <fullName evidence="5">RING-type domain-containing protein</fullName>
    </recommendedName>
</protein>
<evidence type="ECO:0000256" key="4">
    <source>
        <dbReference type="SAM" id="Coils"/>
    </source>
</evidence>
<dbReference type="PROSITE" id="PS50089">
    <property type="entry name" value="ZF_RING_2"/>
    <property type="match status" value="1"/>
</dbReference>
<dbReference type="InterPro" id="IPR013083">
    <property type="entry name" value="Znf_RING/FYVE/PHD"/>
</dbReference>
<dbReference type="SUPFAM" id="SSF57850">
    <property type="entry name" value="RING/U-box"/>
    <property type="match status" value="1"/>
</dbReference>
<dbReference type="EMBL" id="VCGU01000008">
    <property type="protein sequence ID" value="TRY72282.1"/>
    <property type="molecule type" value="Genomic_DNA"/>
</dbReference>
<gene>
    <name evidence="6" type="ORF">TCAL_08591</name>
</gene>
<feature type="coiled-coil region" evidence="4">
    <location>
        <begin position="111"/>
        <end position="138"/>
    </location>
</feature>
<accession>A0A553P3R8</accession>
<keyword evidence="1 3" id="KW-0863">Zinc-finger</keyword>
<keyword evidence="1 3" id="KW-0479">Metal-binding</keyword>
<dbReference type="GO" id="GO:0008270">
    <property type="term" value="F:zinc ion binding"/>
    <property type="evidence" value="ECO:0007669"/>
    <property type="project" value="UniProtKB-KW"/>
</dbReference>
<organism evidence="6 7">
    <name type="scientific">Tigriopus californicus</name>
    <name type="common">Marine copepod</name>
    <dbReference type="NCBI Taxonomy" id="6832"/>
    <lineage>
        <taxon>Eukaryota</taxon>
        <taxon>Metazoa</taxon>
        <taxon>Ecdysozoa</taxon>
        <taxon>Arthropoda</taxon>
        <taxon>Crustacea</taxon>
        <taxon>Multicrustacea</taxon>
        <taxon>Hexanauplia</taxon>
        <taxon>Copepoda</taxon>
        <taxon>Harpacticoida</taxon>
        <taxon>Harpacticidae</taxon>
        <taxon>Tigriopus</taxon>
    </lineage>
</organism>
<feature type="domain" description="RING-type" evidence="5">
    <location>
        <begin position="1"/>
        <end position="55"/>
    </location>
</feature>
<reference evidence="6 7" key="1">
    <citation type="journal article" date="2018" name="Nat. Ecol. Evol.">
        <title>Genomic signatures of mitonuclear coevolution across populations of Tigriopus californicus.</title>
        <authorList>
            <person name="Barreto F.S."/>
            <person name="Watson E.T."/>
            <person name="Lima T.G."/>
            <person name="Willett C.S."/>
            <person name="Edmands S."/>
            <person name="Li W."/>
            <person name="Burton R.S."/>
        </authorList>
    </citation>
    <scope>NUCLEOTIDE SEQUENCE [LARGE SCALE GENOMIC DNA]</scope>
    <source>
        <strain evidence="6 7">San Diego</strain>
    </source>
</reference>
<proteinExistence type="predicted"/>
<feature type="non-terminal residue" evidence="6">
    <location>
        <position position="1"/>
    </location>
</feature>
<feature type="non-terminal residue" evidence="6">
    <location>
        <position position="297"/>
    </location>
</feature>
<evidence type="ECO:0000259" key="5">
    <source>
        <dbReference type="PROSITE" id="PS50089"/>
    </source>
</evidence>
<name>A0A553P3R8_TIGCA</name>
<dbReference type="Proteomes" id="UP000318571">
    <property type="component" value="Chromosome 7"/>
</dbReference>
<keyword evidence="7" id="KW-1185">Reference proteome</keyword>
<dbReference type="Pfam" id="PF13639">
    <property type="entry name" value="zf-RING_2"/>
    <property type="match status" value="1"/>
</dbReference>
<keyword evidence="4" id="KW-0175">Coiled coil</keyword>